<proteinExistence type="predicted"/>
<dbReference type="EMBL" id="GGEC01075987">
    <property type="protein sequence ID" value="MBX56471.1"/>
    <property type="molecule type" value="Transcribed_RNA"/>
</dbReference>
<organism evidence="1">
    <name type="scientific">Rhizophora mucronata</name>
    <name type="common">Asiatic mangrove</name>
    <dbReference type="NCBI Taxonomy" id="61149"/>
    <lineage>
        <taxon>Eukaryota</taxon>
        <taxon>Viridiplantae</taxon>
        <taxon>Streptophyta</taxon>
        <taxon>Embryophyta</taxon>
        <taxon>Tracheophyta</taxon>
        <taxon>Spermatophyta</taxon>
        <taxon>Magnoliopsida</taxon>
        <taxon>eudicotyledons</taxon>
        <taxon>Gunneridae</taxon>
        <taxon>Pentapetalae</taxon>
        <taxon>rosids</taxon>
        <taxon>fabids</taxon>
        <taxon>Malpighiales</taxon>
        <taxon>Rhizophoraceae</taxon>
        <taxon>Rhizophora</taxon>
    </lineage>
</organism>
<protein>
    <submittedName>
        <fullName evidence="1">Uncharacterized protein</fullName>
    </submittedName>
</protein>
<name>A0A2P2PP67_RHIMU</name>
<sequence length="45" mass="4967">MVEVVFGSQTLSKVSLSHSFSLSQNPCVRFGAVLVKRKRQDTAPM</sequence>
<reference evidence="1" key="1">
    <citation type="submission" date="2018-02" db="EMBL/GenBank/DDBJ databases">
        <title>Rhizophora mucronata_Transcriptome.</title>
        <authorList>
            <person name="Meera S.P."/>
            <person name="Sreeshan A."/>
            <person name="Augustine A."/>
        </authorList>
    </citation>
    <scope>NUCLEOTIDE SEQUENCE</scope>
    <source>
        <tissue evidence="1">Leaf</tissue>
    </source>
</reference>
<evidence type="ECO:0000313" key="1">
    <source>
        <dbReference type="EMBL" id="MBX56471.1"/>
    </source>
</evidence>
<dbReference type="AlphaFoldDB" id="A0A2P2PP67"/>
<accession>A0A2P2PP67</accession>